<feature type="compositionally biased region" description="Acidic residues" evidence="1">
    <location>
        <begin position="905"/>
        <end position="948"/>
    </location>
</feature>
<evidence type="ECO:0000256" key="1">
    <source>
        <dbReference type="SAM" id="MobiDB-lite"/>
    </source>
</evidence>
<feature type="region of interest" description="Disordered" evidence="1">
    <location>
        <begin position="344"/>
        <end position="373"/>
    </location>
</feature>
<reference evidence="4" key="1">
    <citation type="submission" date="2019-09" db="EMBL/GenBank/DDBJ databases">
        <title>Draft genome information of white flower Hibiscus syriacus.</title>
        <authorList>
            <person name="Kim Y.-M."/>
        </authorList>
    </citation>
    <scope>NUCLEOTIDE SEQUENCE [LARGE SCALE GENOMIC DNA]</scope>
    <source>
        <strain evidence="4">YM2019G1</strain>
    </source>
</reference>
<dbReference type="Pfam" id="PF25073">
    <property type="entry name" value="DUF7797"/>
    <property type="match status" value="1"/>
</dbReference>
<comment type="caution">
    <text evidence="4">The sequence shown here is derived from an EMBL/GenBank/DDBJ whole genome shotgun (WGS) entry which is preliminary data.</text>
</comment>
<feature type="compositionally biased region" description="Low complexity" evidence="1">
    <location>
        <begin position="268"/>
        <end position="283"/>
    </location>
</feature>
<organism evidence="4 5">
    <name type="scientific">Hibiscus syriacus</name>
    <name type="common">Rose of Sharon</name>
    <dbReference type="NCBI Taxonomy" id="106335"/>
    <lineage>
        <taxon>Eukaryota</taxon>
        <taxon>Viridiplantae</taxon>
        <taxon>Streptophyta</taxon>
        <taxon>Embryophyta</taxon>
        <taxon>Tracheophyta</taxon>
        <taxon>Spermatophyta</taxon>
        <taxon>Magnoliopsida</taxon>
        <taxon>eudicotyledons</taxon>
        <taxon>Gunneridae</taxon>
        <taxon>Pentapetalae</taxon>
        <taxon>rosids</taxon>
        <taxon>malvids</taxon>
        <taxon>Malvales</taxon>
        <taxon>Malvaceae</taxon>
        <taxon>Malvoideae</taxon>
        <taxon>Hibiscus</taxon>
    </lineage>
</organism>
<feature type="domain" description="DUF7797" evidence="3">
    <location>
        <begin position="34"/>
        <end position="89"/>
    </location>
</feature>
<feature type="region of interest" description="Disordered" evidence="1">
    <location>
        <begin position="191"/>
        <end position="210"/>
    </location>
</feature>
<dbReference type="AlphaFoldDB" id="A0A6A2XD44"/>
<feature type="region of interest" description="Disordered" evidence="1">
    <location>
        <begin position="879"/>
        <end position="948"/>
    </location>
</feature>
<feature type="region of interest" description="Disordered" evidence="1">
    <location>
        <begin position="149"/>
        <end position="172"/>
    </location>
</feature>
<sequence length="948" mass="106180">MLFTMDPEVAVEENAAFEPSPTVGEKRGIENGDVSASKKQRCGGGLMRLAEIVLVLSTMEKMRGGGRDPTPAEMALMAEARETLAEICGEKAPKYIVGREAIWNVIEELGFNSKLKEHRLRFRGMGMSLSQKVLLAKMKLEEPKKFTTPATYTSQSVQNSVGGSAENHGGTHAVRILPSDRPIHATVSSVTAAGNSSSFPYPRVERPQIKLDGGSNVASYVSYPPANSSAIHSLANAPSWSMQAQPAALAKSGQENKVLTHHPTKVEGSTGSTTAQMTSQASSTSSKQDIAWKYCIDMGKAHVREEIREYMEKKCQNKKEAEVLYDFDDVDNFGDDEDDEVGTCVRKSGNSTSKASKKQNGIKGPIDMFFTPPPEQVVKNRKDGKMKQPSINEACKKQLREKACMELSNWFFDAGLAFNAANYDSFKVAMEAVAQCGTGFKPPTYHEIRVPFLTKAVKATDEMVKQVHHEHWAKYGCSIMSDGWRDSVAHKDIINFLVNSPKGSVFIKSIDASDIVKNTEQLFIMLDDMVEEVGEKNVVQVVTDNASAYIAAGRLLMVKRPHLYWTPYAAHCLDLMLDDIGKISKVRVTLKRAMAINGFIYSHTVQKANLRKMFTSDEWRKSKYSKEHGGKRVASIVLMPTFWSTIVYILKMTGPIVEVLRLVDGEKRPAMGYVYEAMDRAKEAIANSFNNVEDKYKDVFAIIDKRWECQLHQPLHAAGCYLNPQLFYSNPQIQEDKEVMIGLLKCIERLLPSVVYQGKIEDQLSLYRNAEGIFGMVICIRQREAKSQVEWWASFGNDAPELKKFAIKVLSLTCSASGSLKRRYNHRDVIDPISLDDIDESNKWLFGRMDEDEEENEDYVFDDDDLTWKDVGIASGAYERDHNTKRKNVASSSSKGKEKARPYLVDEDDEDDEVVMLEESDTEEEDIGDCETDEEEDDDIPLDDDDED</sequence>
<evidence type="ECO:0000259" key="3">
    <source>
        <dbReference type="Pfam" id="PF25073"/>
    </source>
</evidence>
<keyword evidence="5" id="KW-1185">Reference proteome</keyword>
<dbReference type="Pfam" id="PF04937">
    <property type="entry name" value="DUF659"/>
    <property type="match status" value="1"/>
</dbReference>
<dbReference type="InterPro" id="IPR056699">
    <property type="entry name" value="DUF7797"/>
</dbReference>
<feature type="compositionally biased region" description="Polar residues" evidence="1">
    <location>
        <begin position="149"/>
        <end position="162"/>
    </location>
</feature>
<dbReference type="Proteomes" id="UP000436088">
    <property type="component" value="Unassembled WGS sequence"/>
</dbReference>
<dbReference type="PANTHER" id="PTHR32166">
    <property type="entry name" value="OSJNBA0013A04.12 PROTEIN"/>
    <property type="match status" value="1"/>
</dbReference>
<accession>A0A6A2XD44</accession>
<evidence type="ECO:0000313" key="4">
    <source>
        <dbReference type="EMBL" id="KAE8673563.1"/>
    </source>
</evidence>
<gene>
    <name evidence="4" type="ORF">F3Y22_tig00111779pilonHSYRG00096</name>
</gene>
<dbReference type="EMBL" id="VEPZ02001425">
    <property type="protein sequence ID" value="KAE8673563.1"/>
    <property type="molecule type" value="Genomic_DNA"/>
</dbReference>
<evidence type="ECO:0000259" key="2">
    <source>
        <dbReference type="Pfam" id="PF04937"/>
    </source>
</evidence>
<dbReference type="InterPro" id="IPR012337">
    <property type="entry name" value="RNaseH-like_sf"/>
</dbReference>
<feature type="domain" description="DUF659" evidence="2">
    <location>
        <begin position="443"/>
        <end position="596"/>
    </location>
</feature>
<dbReference type="SUPFAM" id="SSF53098">
    <property type="entry name" value="Ribonuclease H-like"/>
    <property type="match status" value="1"/>
</dbReference>
<evidence type="ECO:0000313" key="5">
    <source>
        <dbReference type="Proteomes" id="UP000436088"/>
    </source>
</evidence>
<name>A0A6A2XD44_HIBSY</name>
<dbReference type="PANTHER" id="PTHR32166:SF122">
    <property type="entry name" value="OS09G0499600 PROTEIN"/>
    <property type="match status" value="1"/>
</dbReference>
<protein>
    <submittedName>
        <fullName evidence="4">Uncharacterized protein</fullName>
    </submittedName>
</protein>
<proteinExistence type="predicted"/>
<dbReference type="InterPro" id="IPR007021">
    <property type="entry name" value="DUF659"/>
</dbReference>
<feature type="region of interest" description="Disordered" evidence="1">
    <location>
        <begin position="263"/>
        <end position="283"/>
    </location>
</feature>